<dbReference type="EMBL" id="GEEE01005682">
    <property type="protein sequence ID" value="JAP57543.1"/>
    <property type="molecule type" value="Transcribed_RNA"/>
</dbReference>
<dbReference type="PROSITE" id="PS00657">
    <property type="entry name" value="FORK_HEAD_1"/>
    <property type="match status" value="1"/>
</dbReference>
<feature type="compositionally biased region" description="Low complexity" evidence="5">
    <location>
        <begin position="621"/>
        <end position="633"/>
    </location>
</feature>
<evidence type="ECO:0000256" key="3">
    <source>
        <dbReference type="ARBA" id="ARBA00023242"/>
    </source>
</evidence>
<comment type="subcellular location">
    <subcellularLocation>
        <location evidence="1 4">Nucleus</location>
    </subcellularLocation>
</comment>
<sequence>MAEGEYMPEAQQLHVYSVDRPHGISNSLAVQSVTSASCSSSSSSDPHAGAATAAAAAAAAAATAATATAFFSVPYRSQFSSSPHAFHHGNATHPTPDFEDQLALLPAAVSLHCNPTWGESQQAFGQDGDVFVTHQENLPRARVVDASSGVDQRFLKVLPNSSGCCWGSDNDETENGDGYPQSSQQIIWGYEEPGGKLPHYLEQYILSAPFRNVVPVPPHSPSSGLTSYFPTSASLHPQGGSDQFPKSFENSNHQFNLPGPHFLIGDRAFTCGHCDVLPSAGGESYLQPNERVDFAEGMPAISQLIPTSPRHQSQQHYMQNTSCQSATESSSEPCLANLSTGESTLSANPCTLEGGTSGDSINSPRPSSSSVTSCPEAKSVLAAPAGLLTDFYTAHGTKITTQPPQYLSEKMDAVDKRSVEGVCDKTTGLETSAQETQPLPIGCLVNQTAERGDAIESGDARLRVEDEEDVDGGGEEERGSEDVLPPQASQLEDSKETEDGETKDVKKDSNLNGTRRAEKPPYSYIALIAMAIQASPTKRCTLSEIYQFLHSKFTFFRGAYTGWKNSVRHNLSLNEVFIKLPKGVGRPGKGHYWTIDPTAEFMFQDGASRRRPRGFRRKCPSNSVGNSASSISGDTVSGLDSPPCINHFGHYPHLTGHMNPLPLPQLMLPSLRVSSNQEQAPMQSPQQQQQHPNGDMEEFVCPPTTESETDYGTYCCDAQPPTSGVPGYARSPTGLENQRPSLSKPQCYNTEGLPDVELIMRQKELKMEAQSPVPYEVTGHSSEMVHPTVPATSLYDLLSSVSQNQPVSGCQAFQSWNPTASLRTLSEDMNVSGNQAVQFDIPRPGSFPPVLGGVCMSTNEGENQLQQQQHQQQSGLSEQTAFENRSFSMPQMSWSSAGRLELAWNPSGISQAPLMNINEASERPPVLGTTLSPSSVTFPIGLPTGLHYAFDSRMYETCEVREKLASSSRGGSSLLQRMKLSPDAAAQVGEEQCPLRFHASSLHSDQAIRNLSHLHFTDCGNQYGTV</sequence>
<feature type="compositionally biased region" description="Basic and acidic residues" evidence="5">
    <location>
        <begin position="500"/>
        <end position="516"/>
    </location>
</feature>
<feature type="compositionally biased region" description="Basic and acidic residues" evidence="5">
    <location>
        <begin position="454"/>
        <end position="464"/>
    </location>
</feature>
<gene>
    <name evidence="7" type="ORF">TR99053</name>
</gene>
<dbReference type="Gene3D" id="1.10.10.10">
    <property type="entry name" value="Winged helix-like DNA-binding domain superfamily/Winged helix DNA-binding domain"/>
    <property type="match status" value="1"/>
</dbReference>
<dbReference type="InterPro" id="IPR030456">
    <property type="entry name" value="TF_fork_head_CS_2"/>
</dbReference>
<feature type="compositionally biased region" description="Low complexity" evidence="5">
    <location>
        <begin position="675"/>
        <end position="692"/>
    </location>
</feature>
<dbReference type="GO" id="GO:0000978">
    <property type="term" value="F:RNA polymerase II cis-regulatory region sequence-specific DNA binding"/>
    <property type="evidence" value="ECO:0007669"/>
    <property type="project" value="TreeGrafter"/>
</dbReference>
<protein>
    <recommendedName>
        <fullName evidence="6">Fork-head domain-containing protein</fullName>
    </recommendedName>
</protein>
<evidence type="ECO:0000256" key="2">
    <source>
        <dbReference type="ARBA" id="ARBA00023125"/>
    </source>
</evidence>
<feature type="region of interest" description="Disordered" evidence="5">
    <location>
        <begin position="675"/>
        <end position="705"/>
    </location>
</feature>
<dbReference type="PANTHER" id="PTHR46262:SF2">
    <property type="entry name" value="FORKHEAD BOX PROTEIN BINIOU"/>
    <property type="match status" value="1"/>
</dbReference>
<dbReference type="InterPro" id="IPR036390">
    <property type="entry name" value="WH_DNA-bd_sf"/>
</dbReference>
<feature type="region of interest" description="Disordered" evidence="5">
    <location>
        <begin position="454"/>
        <end position="516"/>
    </location>
</feature>
<accession>A0A0X3Q070</accession>
<evidence type="ECO:0000313" key="7">
    <source>
        <dbReference type="EMBL" id="JAP57543.1"/>
    </source>
</evidence>
<dbReference type="FunFam" id="1.10.10.10:FF:000071">
    <property type="entry name" value="Forkhead box F1"/>
    <property type="match status" value="1"/>
</dbReference>
<dbReference type="GO" id="GO:0005634">
    <property type="term" value="C:nucleus"/>
    <property type="evidence" value="ECO:0007669"/>
    <property type="project" value="UniProtKB-SubCell"/>
</dbReference>
<proteinExistence type="predicted"/>
<dbReference type="PANTHER" id="PTHR46262">
    <property type="entry name" value="FORKHEAD BOX PROTEIN BINIOU"/>
    <property type="match status" value="1"/>
</dbReference>
<name>A0A0X3Q070_SCHSO</name>
<dbReference type="InterPro" id="IPR018122">
    <property type="entry name" value="TF_fork_head_CS_1"/>
</dbReference>
<feature type="region of interest" description="Disordered" evidence="5">
    <location>
        <begin position="860"/>
        <end position="881"/>
    </location>
</feature>
<keyword evidence="2 4" id="KW-0238">DNA-binding</keyword>
<feature type="region of interest" description="Disordered" evidence="5">
    <location>
        <begin position="346"/>
        <end position="373"/>
    </location>
</feature>
<keyword evidence="3 4" id="KW-0539">Nucleus</keyword>
<feature type="compositionally biased region" description="Low complexity" evidence="5">
    <location>
        <begin position="358"/>
        <end position="373"/>
    </location>
</feature>
<feature type="domain" description="Fork-head" evidence="6">
    <location>
        <begin position="519"/>
        <end position="613"/>
    </location>
</feature>
<dbReference type="SMART" id="SM00339">
    <property type="entry name" value="FH"/>
    <property type="match status" value="1"/>
</dbReference>
<dbReference type="CDD" id="cd20020">
    <property type="entry name" value="FH_FOXF"/>
    <property type="match status" value="1"/>
</dbReference>
<evidence type="ECO:0000256" key="4">
    <source>
        <dbReference type="PROSITE-ProRule" id="PRU00089"/>
    </source>
</evidence>
<dbReference type="PROSITE" id="PS50039">
    <property type="entry name" value="FORK_HEAD_3"/>
    <property type="match status" value="1"/>
</dbReference>
<dbReference type="InterPro" id="IPR036388">
    <property type="entry name" value="WH-like_DNA-bd_sf"/>
</dbReference>
<dbReference type="GO" id="GO:0000981">
    <property type="term" value="F:DNA-binding transcription factor activity, RNA polymerase II-specific"/>
    <property type="evidence" value="ECO:0007669"/>
    <property type="project" value="TreeGrafter"/>
</dbReference>
<feature type="compositionally biased region" description="Polar residues" evidence="5">
    <location>
        <begin position="734"/>
        <end position="749"/>
    </location>
</feature>
<evidence type="ECO:0000256" key="5">
    <source>
        <dbReference type="SAM" id="MobiDB-lite"/>
    </source>
</evidence>
<dbReference type="InterPro" id="IPR001766">
    <property type="entry name" value="Fork_head_dom"/>
</dbReference>
<dbReference type="InterPro" id="IPR051770">
    <property type="entry name" value="Forkhead_box_regulator"/>
</dbReference>
<feature type="region of interest" description="Disordered" evidence="5">
    <location>
        <begin position="611"/>
        <end position="635"/>
    </location>
</feature>
<evidence type="ECO:0000256" key="1">
    <source>
        <dbReference type="ARBA" id="ARBA00004123"/>
    </source>
</evidence>
<feature type="DNA-binding region" description="Fork-head" evidence="4">
    <location>
        <begin position="519"/>
        <end position="613"/>
    </location>
</feature>
<dbReference type="PROSITE" id="PS00658">
    <property type="entry name" value="FORK_HEAD_2"/>
    <property type="match status" value="1"/>
</dbReference>
<reference evidence="7" key="1">
    <citation type="submission" date="2016-01" db="EMBL/GenBank/DDBJ databases">
        <title>Reference transcriptome for the parasite Schistocephalus solidus: insights into the molecular evolution of parasitism.</title>
        <authorList>
            <person name="Hebert F.O."/>
            <person name="Grambauer S."/>
            <person name="Barber I."/>
            <person name="Landry C.R."/>
            <person name="Aubin-Horth N."/>
        </authorList>
    </citation>
    <scope>NUCLEOTIDE SEQUENCE</scope>
</reference>
<feature type="compositionally biased region" description="Low complexity" evidence="5">
    <location>
        <begin position="860"/>
        <end position="879"/>
    </location>
</feature>
<dbReference type="AlphaFoldDB" id="A0A0X3Q070"/>
<dbReference type="PRINTS" id="PR00053">
    <property type="entry name" value="FORKHEAD"/>
</dbReference>
<organism evidence="7">
    <name type="scientific">Schistocephalus solidus</name>
    <name type="common">Tapeworm</name>
    <dbReference type="NCBI Taxonomy" id="70667"/>
    <lineage>
        <taxon>Eukaryota</taxon>
        <taxon>Metazoa</taxon>
        <taxon>Spiralia</taxon>
        <taxon>Lophotrochozoa</taxon>
        <taxon>Platyhelminthes</taxon>
        <taxon>Cestoda</taxon>
        <taxon>Eucestoda</taxon>
        <taxon>Diphyllobothriidea</taxon>
        <taxon>Diphyllobothriidae</taxon>
        <taxon>Schistocephalus</taxon>
    </lineage>
</organism>
<evidence type="ECO:0000259" key="6">
    <source>
        <dbReference type="PROSITE" id="PS50039"/>
    </source>
</evidence>
<dbReference type="GO" id="GO:0009887">
    <property type="term" value="P:animal organ morphogenesis"/>
    <property type="evidence" value="ECO:0007669"/>
    <property type="project" value="TreeGrafter"/>
</dbReference>
<feature type="region of interest" description="Disordered" evidence="5">
    <location>
        <begin position="723"/>
        <end position="749"/>
    </location>
</feature>
<dbReference type="Pfam" id="PF00250">
    <property type="entry name" value="Forkhead"/>
    <property type="match status" value="1"/>
</dbReference>
<feature type="compositionally biased region" description="Acidic residues" evidence="5">
    <location>
        <begin position="465"/>
        <end position="474"/>
    </location>
</feature>
<dbReference type="SUPFAM" id="SSF46785">
    <property type="entry name" value="Winged helix' DNA-binding domain"/>
    <property type="match status" value="1"/>
</dbReference>